<dbReference type="EMBL" id="LSRQ01006999">
    <property type="protein sequence ID" value="OAY65374.1"/>
    <property type="molecule type" value="Genomic_DNA"/>
</dbReference>
<dbReference type="PANTHER" id="PTHR48047">
    <property type="entry name" value="GLYCOSYLTRANSFERASE"/>
    <property type="match status" value="1"/>
</dbReference>
<dbReference type="Proteomes" id="UP000092600">
    <property type="component" value="Unassembled WGS sequence"/>
</dbReference>
<evidence type="ECO:0000256" key="2">
    <source>
        <dbReference type="ARBA" id="ARBA00022679"/>
    </source>
</evidence>
<proteinExistence type="inferred from homology"/>
<comment type="caution">
    <text evidence="4">The sequence shown here is derived from an EMBL/GenBank/DDBJ whole genome shotgun (WGS) entry which is preliminary data.</text>
</comment>
<dbReference type="Pfam" id="PF00201">
    <property type="entry name" value="UDPGT"/>
    <property type="match status" value="1"/>
</dbReference>
<dbReference type="SUPFAM" id="SSF53756">
    <property type="entry name" value="UDP-Glycosyltransferase/glycogen phosphorylase"/>
    <property type="match status" value="1"/>
</dbReference>
<reference evidence="4 5" key="1">
    <citation type="journal article" date="2016" name="DNA Res.">
        <title>The draft genome of MD-2 pineapple using hybrid error correction of long reads.</title>
        <authorList>
            <person name="Redwan R.M."/>
            <person name="Saidin A."/>
            <person name="Kumar S.V."/>
        </authorList>
    </citation>
    <scope>NUCLEOTIDE SEQUENCE [LARGE SCALE GENOMIC DNA]</scope>
    <source>
        <strain evidence="5">cv. MD2</strain>
        <tissue evidence="4">Leaf</tissue>
    </source>
</reference>
<keyword evidence="2 4" id="KW-0808">Transferase</keyword>
<organism evidence="4 5">
    <name type="scientific">Ananas comosus</name>
    <name type="common">Pineapple</name>
    <name type="synonym">Ananas ananas</name>
    <dbReference type="NCBI Taxonomy" id="4615"/>
    <lineage>
        <taxon>Eukaryota</taxon>
        <taxon>Viridiplantae</taxon>
        <taxon>Streptophyta</taxon>
        <taxon>Embryophyta</taxon>
        <taxon>Tracheophyta</taxon>
        <taxon>Spermatophyta</taxon>
        <taxon>Magnoliopsida</taxon>
        <taxon>Liliopsida</taxon>
        <taxon>Poales</taxon>
        <taxon>Bromeliaceae</taxon>
        <taxon>Bromelioideae</taxon>
        <taxon>Ananas</taxon>
    </lineage>
</organism>
<evidence type="ECO:0000313" key="5">
    <source>
        <dbReference type="Proteomes" id="UP000092600"/>
    </source>
</evidence>
<dbReference type="CDD" id="cd03784">
    <property type="entry name" value="GT1_Gtf-like"/>
    <property type="match status" value="1"/>
</dbReference>
<dbReference type="Gene3D" id="3.40.50.2000">
    <property type="entry name" value="Glycogen Phosphorylase B"/>
    <property type="match status" value="3"/>
</dbReference>
<gene>
    <name evidence="4" type="ORF">ACMD2_05114</name>
</gene>
<evidence type="ECO:0000313" key="4">
    <source>
        <dbReference type="EMBL" id="OAY65374.1"/>
    </source>
</evidence>
<evidence type="ECO:0000256" key="1">
    <source>
        <dbReference type="ARBA" id="ARBA00009995"/>
    </source>
</evidence>
<comment type="similarity">
    <text evidence="1">Belongs to the UDP-glycosyltransferase family.</text>
</comment>
<dbReference type="PANTHER" id="PTHR48047:SF19">
    <property type="entry name" value="GLYCOSYLTRANSFERASE"/>
    <property type="match status" value="1"/>
</dbReference>
<dbReference type="AlphaFoldDB" id="A0A199UKW2"/>
<sequence>MAAGDEEAPLHVVFFPLPGPGDMLPMVDAALLLASRGVRSTLVTTPANADLLRPAAAAAAALGRPFAVRTVPFPSPAATGLPPGLENLASLPSSLFHAFVSALPLLAPDLSALLRSLRPPADALVSDSILFWTADLAASLALPRLLFHAHGAFPELVLSHLLAHHYPFPSSDHSSSFLLRGLPDPVRLHRRALPEMFGDARLLRLLAEANAASFGRVVNTFRALEPAYVDRLKRERPNTCLCEFGAAQLREIAAGLEASGRPFLWAVRRTAPAARRRWRGGGSAGGREGMVVVGWAPQAEVLRHEAVGWFVTHCGWNSIQEALCAGKPMMTWPLFHEQFINQELVTEVLGVGVRMWEGVRRNRLGEGEEGPVLATRDEIAAVVARAAGGGWEAAERARERAAEYKEKARRAAEEGGSTFEDVTELIEQLKARRRQQQQQHGGGVGEGEGEKAEGTSETCK</sequence>
<name>A0A199UKW2_ANACO</name>
<feature type="compositionally biased region" description="Basic and acidic residues" evidence="3">
    <location>
        <begin position="448"/>
        <end position="460"/>
    </location>
</feature>
<evidence type="ECO:0000256" key="3">
    <source>
        <dbReference type="SAM" id="MobiDB-lite"/>
    </source>
</evidence>
<protein>
    <submittedName>
        <fullName evidence="4">Scopoletin glucosyltransferase</fullName>
    </submittedName>
</protein>
<feature type="region of interest" description="Disordered" evidence="3">
    <location>
        <begin position="410"/>
        <end position="460"/>
    </location>
</feature>
<dbReference type="InterPro" id="IPR002213">
    <property type="entry name" value="UDP_glucos_trans"/>
</dbReference>
<dbReference type="GO" id="GO:0035251">
    <property type="term" value="F:UDP-glucosyltransferase activity"/>
    <property type="evidence" value="ECO:0007669"/>
    <property type="project" value="TreeGrafter"/>
</dbReference>
<accession>A0A199UKW2</accession>